<evidence type="ECO:0000256" key="11">
    <source>
        <dbReference type="ARBA" id="ARBA00022844"/>
    </source>
</evidence>
<evidence type="ECO:0000256" key="12">
    <source>
        <dbReference type="ARBA" id="ARBA00022890"/>
    </source>
</evidence>
<keyword evidence="11" id="KW-0946">Virion</keyword>
<dbReference type="GO" id="GO:0043657">
    <property type="term" value="C:host cell"/>
    <property type="evidence" value="ECO:0007669"/>
    <property type="project" value="GOC"/>
</dbReference>
<evidence type="ECO:0000313" key="16">
    <source>
        <dbReference type="EMBL" id="WBG01477.1"/>
    </source>
</evidence>
<evidence type="ECO:0000256" key="6">
    <source>
        <dbReference type="ARBA" id="ARBA00022561"/>
    </source>
</evidence>
<dbReference type="GeneID" id="80544728"/>
<evidence type="ECO:0000256" key="7">
    <source>
        <dbReference type="ARBA" id="ARBA00022562"/>
    </source>
</evidence>
<dbReference type="GO" id="GO:0019069">
    <property type="term" value="P:viral capsid assembly"/>
    <property type="evidence" value="ECO:0007669"/>
    <property type="project" value="InterPro"/>
</dbReference>
<evidence type="ECO:0000256" key="14">
    <source>
        <dbReference type="ARBA" id="ARBA00023296"/>
    </source>
</evidence>
<keyword evidence="17" id="KW-1185">Reference proteome</keyword>
<evidence type="ECO:0000256" key="3">
    <source>
        <dbReference type="ARBA" id="ARBA00010301"/>
    </source>
</evidence>
<comment type="subunit">
    <text evidence="15">Homomultimer. Assembles in the nucleus, presumably in an immature form, then migrates to the cytoplasm once assembled as mature virion. Interacts with Rep; this interaction relocates Rep into the nucleus.</text>
</comment>
<evidence type="ECO:0000256" key="8">
    <source>
        <dbReference type="ARBA" id="ARBA00022581"/>
    </source>
</evidence>
<dbReference type="RefSeq" id="YP_010805778.1">
    <property type="nucleotide sequence ID" value="NC_077201.1"/>
</dbReference>
<keyword evidence="12" id="KW-1164">Virus endocytosis by host</keyword>
<dbReference type="Proteomes" id="UP001177864">
    <property type="component" value="Segment"/>
</dbReference>
<keyword evidence="7" id="KW-1048">Host nucleus</keyword>
<accession>A0AA47KVD5</accession>
<organism evidence="16 17">
    <name type="scientific">army ant associated cyclovirus 4 P8A-3.2_1</name>
    <dbReference type="NCBI Taxonomy" id="3070164"/>
    <lineage>
        <taxon>Viruses</taxon>
        <taxon>Monodnaviria</taxon>
        <taxon>Shotokuvirae</taxon>
        <taxon>Cressdnaviricota</taxon>
        <taxon>Arfiviricetes</taxon>
        <taxon>Cirlivirales</taxon>
        <taxon>Circoviridae</taxon>
        <taxon>Cyclovirus</taxon>
        <taxon>Cyclovirus mier</taxon>
    </lineage>
</organism>
<keyword evidence="6 16" id="KW-0167">Capsid protein</keyword>
<evidence type="ECO:0000256" key="4">
    <source>
        <dbReference type="ARBA" id="ARBA00022431"/>
    </source>
</evidence>
<evidence type="ECO:0000256" key="5">
    <source>
        <dbReference type="ARBA" id="ARBA00022524"/>
    </source>
</evidence>
<keyword evidence="10" id="KW-1161">Viral attachment to host cell</keyword>
<evidence type="ECO:0000256" key="9">
    <source>
        <dbReference type="ARBA" id="ARBA00022595"/>
    </source>
</evidence>
<reference evidence="16 17" key="1">
    <citation type="journal article" date="2022" name="bioRxiv">
        <title>African army ants at the forefront of virome surveillance in a remote tropical forest.</title>
        <authorList>
            <person name="Fritz M."/>
            <person name="Reggiardo B."/>
            <person name="Filloux D."/>
            <person name="Claude L."/>
            <person name="Fernandez E."/>
            <person name="Mahe F."/>
            <person name="Kraberger S."/>
            <person name="Custer J.M."/>
            <person name="Becquart P."/>
            <person name="Mebaley T.N."/>
            <person name="Kombila L.B."/>
            <person name="Lenguiya L.H."/>
            <person name="Boundenga L."/>
            <person name="Mombo I.M."/>
            <person name="Maganga G.D."/>
            <person name="Niama F.R."/>
            <person name="Koumba J.-S."/>
            <person name="Ogliastro M."/>
            <person name="Yvon M."/>
            <person name="Martin D.P."/>
            <person name="Blanc S."/>
            <person name="Varsani A."/>
            <person name="Leroy E."/>
            <person name="Roumagnac P."/>
        </authorList>
    </citation>
    <scope>NUCLEOTIDE SEQUENCE [LARGE SCALE GENOMIC DNA]</scope>
    <source>
        <strain evidence="16">P8A-3.2_1</strain>
    </source>
</reference>
<dbReference type="EMBL" id="ON324103">
    <property type="protein sequence ID" value="WBG01477.1"/>
    <property type="molecule type" value="Genomic_DNA"/>
</dbReference>
<dbReference type="GO" id="GO:0075509">
    <property type="term" value="P:endocytosis involved in viral entry into host cell"/>
    <property type="evidence" value="ECO:0007669"/>
    <property type="project" value="UniProtKB-KW"/>
</dbReference>
<evidence type="ECO:0000313" key="17">
    <source>
        <dbReference type="Proteomes" id="UP001177864"/>
    </source>
</evidence>
<comment type="similarity">
    <text evidence="3">Belongs to the circoviridae capsid protein family.</text>
</comment>
<dbReference type="GO" id="GO:0042025">
    <property type="term" value="C:host cell nucleus"/>
    <property type="evidence" value="ECO:0007669"/>
    <property type="project" value="UniProtKB-SubCell"/>
</dbReference>
<dbReference type="GO" id="GO:0039615">
    <property type="term" value="C:T=1 icosahedral viral capsid"/>
    <property type="evidence" value="ECO:0007669"/>
    <property type="project" value="UniProtKB-KW"/>
</dbReference>
<keyword evidence="14" id="KW-1160">Virus entry into host cell</keyword>
<dbReference type="GO" id="GO:0003677">
    <property type="term" value="F:DNA binding"/>
    <property type="evidence" value="ECO:0007669"/>
    <property type="project" value="UniProtKB-KW"/>
</dbReference>
<keyword evidence="8" id="KW-0945">Host-virus interaction</keyword>
<dbReference type="GO" id="GO:0075732">
    <property type="term" value="P:viral penetration into host nucleus"/>
    <property type="evidence" value="ECO:0007669"/>
    <property type="project" value="UniProtKB-KW"/>
</dbReference>
<protein>
    <submittedName>
        <fullName evidence="16">Coat protein</fullName>
    </submittedName>
</protein>
<sequence length="221" mass="25587">MAWFRRRAPMRRRRFRRRRRVFKRRRAVRRRSGNMFCKFTKVSQVRVPTTSLSDWSLSFVPNDFSEYSSLAPNFEYIQFMTVGVKVLPEQNVSNNTTSICPTYCMLPWHRPEPSSTSVVSYQQYIASDRCKIYRQTERGRQSYVPSTLVYSEVTPGAPGEAHQIIWKPKIARAADPSKLPRIFTGIIAFQGDANAPAESTTTFNIITTAYVRCINQNLMPL</sequence>
<evidence type="ECO:0000256" key="13">
    <source>
        <dbReference type="ARBA" id="ARBA00023125"/>
    </source>
</evidence>
<evidence type="ECO:0000256" key="10">
    <source>
        <dbReference type="ARBA" id="ARBA00022804"/>
    </source>
</evidence>
<keyword evidence="13" id="KW-0238">DNA-binding</keyword>
<name>A0AA47KVD5_9CIRC</name>
<dbReference type="GO" id="GO:0019062">
    <property type="term" value="P:virion attachment to host cell"/>
    <property type="evidence" value="ECO:0007669"/>
    <property type="project" value="UniProtKB-KW"/>
</dbReference>
<evidence type="ECO:0000256" key="1">
    <source>
        <dbReference type="ARBA" id="ARBA00004147"/>
    </source>
</evidence>
<comment type="subcellular location">
    <subcellularLocation>
        <location evidence="1">Host nucleus</location>
    </subcellularLocation>
    <subcellularLocation>
        <location evidence="2">Virion</location>
    </subcellularLocation>
</comment>
<keyword evidence="4" id="KW-1140">T=1 icosahedral capsid protein</keyword>
<dbReference type="KEGG" id="vg:80544728"/>
<dbReference type="InterPro" id="IPR003383">
    <property type="entry name" value="Circovirus_capsid"/>
</dbReference>
<dbReference type="Pfam" id="PF02443">
    <property type="entry name" value="Circo_capsid"/>
    <property type="match status" value="1"/>
</dbReference>
<evidence type="ECO:0000256" key="15">
    <source>
        <dbReference type="ARBA" id="ARBA00046863"/>
    </source>
</evidence>
<evidence type="ECO:0000256" key="2">
    <source>
        <dbReference type="ARBA" id="ARBA00004328"/>
    </source>
</evidence>
<proteinExistence type="inferred from homology"/>
<keyword evidence="5" id="KW-1163">Viral penetration into host nucleus</keyword>
<keyword evidence="9" id="KW-1162">Viral penetration into host cytoplasm</keyword>